<dbReference type="GO" id="GO:0016772">
    <property type="term" value="F:transferase activity, transferring phosphorus-containing groups"/>
    <property type="evidence" value="ECO:0007669"/>
    <property type="project" value="InterPro"/>
</dbReference>
<feature type="domain" description="PEP-utilising enzyme mobile" evidence="1">
    <location>
        <begin position="491"/>
        <end position="560"/>
    </location>
</feature>
<dbReference type="InterPro" id="IPR051549">
    <property type="entry name" value="PEP_Utilizing_Enz"/>
</dbReference>
<protein>
    <recommendedName>
        <fullName evidence="1">PEP-utilising enzyme mobile domain-containing protein</fullName>
    </recommendedName>
</protein>
<reference evidence="3" key="1">
    <citation type="submission" date="2017-03" db="EMBL/GenBank/DDBJ databases">
        <title>Novel pathways for hydrocarbon cycling and metabolic interdependencies in hydrothermal sediment communities.</title>
        <authorList>
            <person name="Dombrowski N."/>
            <person name="Seitz K."/>
            <person name="Teske A."/>
            <person name="Baker B."/>
        </authorList>
    </citation>
    <scope>NUCLEOTIDE SEQUENCE [LARGE SCALE GENOMIC DNA]</scope>
</reference>
<dbReference type="PANTHER" id="PTHR43615:SF1">
    <property type="entry name" value="PPDK_N DOMAIN-CONTAINING PROTEIN"/>
    <property type="match status" value="1"/>
</dbReference>
<dbReference type="InterPro" id="IPR036637">
    <property type="entry name" value="Phosphohistidine_dom_sf"/>
</dbReference>
<dbReference type="AlphaFoldDB" id="A0A1W9NZT5"/>
<comment type="caution">
    <text evidence="2">The sequence shown here is derived from an EMBL/GenBank/DDBJ whole genome shotgun (WGS) entry which is preliminary data.</text>
</comment>
<dbReference type="Proteomes" id="UP000192520">
    <property type="component" value="Unassembled WGS sequence"/>
</dbReference>
<accession>A0A1W9NZT5</accession>
<proteinExistence type="predicted"/>
<dbReference type="EMBL" id="MZGJ01000009">
    <property type="protein sequence ID" value="OQX51053.1"/>
    <property type="molecule type" value="Genomic_DNA"/>
</dbReference>
<evidence type="ECO:0000259" key="1">
    <source>
        <dbReference type="Pfam" id="PF00391"/>
    </source>
</evidence>
<evidence type="ECO:0000313" key="2">
    <source>
        <dbReference type="EMBL" id="OQX51053.1"/>
    </source>
</evidence>
<evidence type="ECO:0000313" key="3">
    <source>
        <dbReference type="Proteomes" id="UP000192520"/>
    </source>
</evidence>
<dbReference type="STRING" id="1968527.B5M47_02035"/>
<sequence length="566" mass="66315">MIKPKKEFRVIWDKTNIGENYPGITLPLTYSFIKDAYSHVYSNFMSLVAVDKKTLEAHQEIFDNLIGYVKGEVFYNINNWYKLLKLLPGYLYNRRFFENMLNPVTKKSGEGKEKLKFRDFWNNRKILFKLIKSILLINSLHKRFDQEFYTIYQKYKREKLSELDNFQLVSLFKRLEREFFPLWGITIVNDFKVMVYLGLLTEFSQKHTVNSQEILKTTSDIEKIPQSIAPLKSLKDIVQLIKSEPEYVSLFAQDNQAILERLPFQAFEHLNKAIETYINNYGERTRNELKLEETNFKNNPAELIALLKHYLKLGKTRQAIKISKDDKSLLASMNLSFLHKFIFNHLKNHTVSSVRKREYYRLKRAKVFNIAREIFMEIGRRLKQAGDIKATDDIFYLYKDEIFDYVRFHRLRTNFHQLISQRKKTLSRYAKSSLSQRIKTQDLPNSEKIHEYLPPTTPSQKFLVGQPTSRGQLKEAEVVVMNTLDLEVDVKNKVLVTQATDPGWTIIFPLLKGVITEQGGMLSHASVVARELRLPCIVAVPNATKVLKTGDKIEMDAIKGQIRKLN</sequence>
<dbReference type="SUPFAM" id="SSF52009">
    <property type="entry name" value="Phosphohistidine domain"/>
    <property type="match status" value="1"/>
</dbReference>
<dbReference type="PANTHER" id="PTHR43615">
    <property type="entry name" value="PHOSPHOENOLPYRUVATE SYNTHASE-RELATED"/>
    <property type="match status" value="1"/>
</dbReference>
<dbReference type="Gene3D" id="3.50.30.10">
    <property type="entry name" value="Phosphohistidine domain"/>
    <property type="match status" value="1"/>
</dbReference>
<gene>
    <name evidence="2" type="ORF">B5M47_02035</name>
</gene>
<organism evidence="2 3">
    <name type="scientific">candidate division CPR3 bacterium 4484_211</name>
    <dbReference type="NCBI Taxonomy" id="1968527"/>
    <lineage>
        <taxon>Bacteria</taxon>
        <taxon>Bacteria division CPR3</taxon>
    </lineage>
</organism>
<name>A0A1W9NZT5_UNCC3</name>
<dbReference type="Pfam" id="PF00391">
    <property type="entry name" value="PEP-utilizers"/>
    <property type="match status" value="1"/>
</dbReference>
<dbReference type="InterPro" id="IPR008279">
    <property type="entry name" value="PEP-util_enz_mobile_dom"/>
</dbReference>